<feature type="transmembrane region" description="Helical" evidence="2">
    <location>
        <begin position="65"/>
        <end position="88"/>
    </location>
</feature>
<gene>
    <name evidence="3" type="ORF">BN1723_016374</name>
</gene>
<feature type="compositionally biased region" description="Polar residues" evidence="1">
    <location>
        <begin position="270"/>
        <end position="283"/>
    </location>
</feature>
<evidence type="ECO:0000313" key="3">
    <source>
        <dbReference type="EMBL" id="CRK44693.1"/>
    </source>
</evidence>
<dbReference type="EMBL" id="CVQI01034218">
    <property type="protein sequence ID" value="CRK44693.1"/>
    <property type="molecule type" value="Genomic_DNA"/>
</dbReference>
<dbReference type="Proteomes" id="UP000045706">
    <property type="component" value="Unassembled WGS sequence"/>
</dbReference>
<keyword evidence="2" id="KW-0812">Transmembrane</keyword>
<protein>
    <submittedName>
        <fullName evidence="3">Uncharacterized protein</fullName>
    </submittedName>
</protein>
<accession>A0A0G4NE41</accession>
<evidence type="ECO:0000256" key="1">
    <source>
        <dbReference type="SAM" id="MobiDB-lite"/>
    </source>
</evidence>
<feature type="compositionally biased region" description="Basic and acidic residues" evidence="1">
    <location>
        <begin position="146"/>
        <end position="168"/>
    </location>
</feature>
<reference evidence="4" key="1">
    <citation type="submission" date="2015-05" db="EMBL/GenBank/DDBJ databases">
        <authorList>
            <person name="Fogelqvist Johan"/>
        </authorList>
    </citation>
    <scope>NUCLEOTIDE SEQUENCE [LARGE SCALE GENOMIC DNA]</scope>
</reference>
<feature type="region of interest" description="Disordered" evidence="1">
    <location>
        <begin position="101"/>
        <end position="365"/>
    </location>
</feature>
<feature type="compositionally biased region" description="Basic and acidic residues" evidence="1">
    <location>
        <begin position="185"/>
        <end position="194"/>
    </location>
</feature>
<organism evidence="3 4">
    <name type="scientific">Verticillium longisporum</name>
    <name type="common">Verticillium dahliae var. longisporum</name>
    <dbReference type="NCBI Taxonomy" id="100787"/>
    <lineage>
        <taxon>Eukaryota</taxon>
        <taxon>Fungi</taxon>
        <taxon>Dikarya</taxon>
        <taxon>Ascomycota</taxon>
        <taxon>Pezizomycotina</taxon>
        <taxon>Sordariomycetes</taxon>
        <taxon>Hypocreomycetidae</taxon>
        <taxon>Glomerellales</taxon>
        <taxon>Plectosphaerellaceae</taxon>
        <taxon>Verticillium</taxon>
    </lineage>
</organism>
<evidence type="ECO:0000256" key="2">
    <source>
        <dbReference type="SAM" id="Phobius"/>
    </source>
</evidence>
<feature type="compositionally biased region" description="Basic and acidic residues" evidence="1">
    <location>
        <begin position="343"/>
        <end position="365"/>
    </location>
</feature>
<feature type="compositionally biased region" description="Polar residues" evidence="1">
    <location>
        <begin position="120"/>
        <end position="137"/>
    </location>
</feature>
<dbReference type="AlphaFoldDB" id="A0A0G4NE41"/>
<sequence>MLWLLSMRFLLVTSLVAWWFKRPNANFFQTLLLSLATLVTFWVVAPNYAASSFAWSLHHSRELFWYLRLDTLLLGHANMLVTLGAVILDEEALLNPQVSPSQVGVIGSRPRPKSKAKAQAQMQSDADALNQQLNPNAPTFMAGLFRPKDKDTDGAKDKTKGKAKDKSKATTPSLEAPPMFDESPTDSRKSRDAFSVHTQTSVSVTESRESLSLERTFSNTLSDNHSSGAPSSFKDQESAMRKLFRKGSSSKFSLSSRLGKESGLFKKGPGSTTNSDKNYSMERSSIGDIDDLGEDLGHLGRSYDSVGSSPSLGPSKSKESKEGRIAGWSSRFSMNSIKKKGKEAKDSLDIERSGTETEADEKKEV</sequence>
<name>A0A0G4NE41_VERLO</name>
<proteinExistence type="predicted"/>
<keyword evidence="2" id="KW-1133">Transmembrane helix</keyword>
<keyword evidence="2" id="KW-0472">Membrane</keyword>
<feature type="compositionally biased region" description="Low complexity" evidence="1">
    <location>
        <begin position="305"/>
        <end position="315"/>
    </location>
</feature>
<evidence type="ECO:0000313" key="4">
    <source>
        <dbReference type="Proteomes" id="UP000045706"/>
    </source>
</evidence>
<feature type="compositionally biased region" description="Low complexity" evidence="1">
    <location>
        <begin position="246"/>
        <end position="257"/>
    </location>
</feature>
<feature type="compositionally biased region" description="Polar residues" evidence="1">
    <location>
        <begin position="196"/>
        <end position="205"/>
    </location>
</feature>
<feature type="compositionally biased region" description="Polar residues" evidence="1">
    <location>
        <begin position="213"/>
        <end position="230"/>
    </location>
</feature>